<gene>
    <name evidence="1" type="ORF">GLOINDRAFT_14004</name>
</gene>
<dbReference type="HOGENOM" id="CLU_3015406_0_0_1"/>
<sequence length="56" mass="6329">MCIIKTKILSVISVKTPQKMNLSRVHSRKILESGVSVILSTKSITWRSQFNNILLS</sequence>
<reference evidence="1" key="1">
    <citation type="submission" date="2013-07" db="EMBL/GenBank/DDBJ databases">
        <title>The genome of an arbuscular mycorrhizal fungus provides insights into the evolution of the oldest plant symbiosis.</title>
        <authorList>
            <consortium name="DOE Joint Genome Institute"/>
            <person name="Tisserant E."/>
            <person name="Malbreil M."/>
            <person name="Kuo A."/>
            <person name="Kohler A."/>
            <person name="Symeonidi A."/>
            <person name="Balestrini R."/>
            <person name="Charron P."/>
            <person name="Duensing N."/>
            <person name="Frei-dit-Frey N."/>
            <person name="Gianinazzi-Pearson V."/>
            <person name="Gilbert B."/>
            <person name="Handa Y."/>
            <person name="Hijri M."/>
            <person name="Kaul R."/>
            <person name="Kawaguchi M."/>
            <person name="Krajinski F."/>
            <person name="Lammers P."/>
            <person name="Lapierre D."/>
            <person name="Masclaux F.G."/>
            <person name="Murat C."/>
            <person name="Morin E."/>
            <person name="Ndikumana S."/>
            <person name="Pagni M."/>
            <person name="Petitpierre D."/>
            <person name="Requena N."/>
            <person name="Rosikiewicz P."/>
            <person name="Riley R."/>
            <person name="Saito K."/>
            <person name="San Clemente H."/>
            <person name="Shapiro H."/>
            <person name="van Tuinen D."/>
            <person name="Becard G."/>
            <person name="Bonfante P."/>
            <person name="Paszkowski U."/>
            <person name="Shachar-Hill Y."/>
            <person name="Young J.P."/>
            <person name="Sanders I.R."/>
            <person name="Henrissat B."/>
            <person name="Rensing S.A."/>
            <person name="Grigoriev I.V."/>
            <person name="Corradi N."/>
            <person name="Roux C."/>
            <person name="Martin F."/>
        </authorList>
    </citation>
    <scope>NUCLEOTIDE SEQUENCE</scope>
    <source>
        <strain evidence="1">DAOM 197198</strain>
    </source>
</reference>
<name>U9SGP3_RHIID</name>
<accession>U9SGP3</accession>
<proteinExistence type="predicted"/>
<organism evidence="1">
    <name type="scientific">Rhizophagus irregularis (strain DAOM 181602 / DAOM 197198 / MUCL 43194)</name>
    <name type="common">Arbuscular mycorrhizal fungus</name>
    <name type="synonym">Glomus intraradices</name>
    <dbReference type="NCBI Taxonomy" id="747089"/>
    <lineage>
        <taxon>Eukaryota</taxon>
        <taxon>Fungi</taxon>
        <taxon>Fungi incertae sedis</taxon>
        <taxon>Mucoromycota</taxon>
        <taxon>Glomeromycotina</taxon>
        <taxon>Glomeromycetes</taxon>
        <taxon>Glomerales</taxon>
        <taxon>Glomeraceae</taxon>
        <taxon>Rhizophagus</taxon>
    </lineage>
</organism>
<dbReference type="EMBL" id="KI301529">
    <property type="protein sequence ID" value="ERZ95048.1"/>
    <property type="molecule type" value="Genomic_DNA"/>
</dbReference>
<protein>
    <submittedName>
        <fullName evidence="1">Uncharacterized protein</fullName>
    </submittedName>
</protein>
<dbReference type="AlphaFoldDB" id="U9SGP3"/>
<evidence type="ECO:0000313" key="1">
    <source>
        <dbReference type="EMBL" id="ERZ95048.1"/>
    </source>
</evidence>